<dbReference type="RefSeq" id="WP_119350473.1">
    <property type="nucleotide sequence ID" value="NZ_JBFHKJ010000012.1"/>
</dbReference>
<dbReference type="OrthoDB" id="3314392at2"/>
<reference evidence="2 3" key="1">
    <citation type="journal article" date="2015" name="Int. J. Syst. Evol. Microbiol.">
        <title>Mariniphaga sediminis sp. nov., isolated from coastal sediment.</title>
        <authorList>
            <person name="Wang F.Q."/>
            <person name="Shen Q.Y."/>
            <person name="Chen G.J."/>
            <person name="Du Z.J."/>
        </authorList>
    </citation>
    <scope>NUCLEOTIDE SEQUENCE [LARGE SCALE GENOMIC DNA]</scope>
    <source>
        <strain evidence="2 3">SY21</strain>
    </source>
</reference>
<feature type="transmembrane region" description="Helical" evidence="1">
    <location>
        <begin position="273"/>
        <end position="295"/>
    </location>
</feature>
<evidence type="ECO:0000313" key="2">
    <source>
        <dbReference type="EMBL" id="RIH64601.1"/>
    </source>
</evidence>
<dbReference type="GO" id="GO:0015558">
    <property type="term" value="F:secondary active p-aminobenzoyl-glutamate transmembrane transporter activity"/>
    <property type="evidence" value="ECO:0007669"/>
    <property type="project" value="InterPro"/>
</dbReference>
<gene>
    <name evidence="2" type="ORF">D1164_13220</name>
</gene>
<feature type="transmembrane region" description="Helical" evidence="1">
    <location>
        <begin position="397"/>
        <end position="417"/>
    </location>
</feature>
<name>A0A399D1P3_9BACT</name>
<keyword evidence="1" id="KW-0812">Transmembrane</keyword>
<feature type="transmembrane region" description="Helical" evidence="1">
    <location>
        <begin position="172"/>
        <end position="192"/>
    </location>
</feature>
<evidence type="ECO:0000256" key="1">
    <source>
        <dbReference type="SAM" id="Phobius"/>
    </source>
</evidence>
<keyword evidence="1" id="KW-1133">Transmembrane helix</keyword>
<feature type="transmembrane region" description="Helical" evidence="1">
    <location>
        <begin position="454"/>
        <end position="473"/>
    </location>
</feature>
<feature type="transmembrane region" description="Helical" evidence="1">
    <location>
        <begin position="32"/>
        <end position="52"/>
    </location>
</feature>
<dbReference type="GO" id="GO:1902604">
    <property type="term" value="P:p-aminobenzoyl-glutamate transmembrane transport"/>
    <property type="evidence" value="ECO:0007669"/>
    <property type="project" value="InterPro"/>
</dbReference>
<evidence type="ECO:0000313" key="3">
    <source>
        <dbReference type="Proteomes" id="UP000266441"/>
    </source>
</evidence>
<proteinExistence type="predicted"/>
<sequence length="524" mass="56066">MANKETTSQNFFKRILDKVEIVGNKLPQPVTLFAMLMAVTLLLSWFFGGISVDHPGKEAGLIGPDGNPVDSIEVVNLLSREGVQMIFTKMVSTFANFPPLGLVLVVMLGIGVAEYTGMISVGLRLFVSRVPKAIITFSIVLAGMLSSVAADAGYVVLIPLGGAIFMGMGRHPLAGIAAAFAGVSGGFGANLLPTGLDPMIAAFTEPAAQIIDPEYTVNPLSNFYIMAASVPLIGLVGTWITEKILVPRLGPYKPASGIEIEKEKPITRQEVKALKWSFAATVAVLALFMLTIIPADGLLRGEIDPSTGSRSFKPFYDSLVPVMFIVFFVAGLVYGIVAKTIKKDKDVTDMTAKSMSTMGMYIVIAFVAAQFVAYFNWSNLGSVLAVKGSDTLKAIGFTGGPLLVAFIIVSSVVNLVMGSASAKWALLAPIFVPMLMLMGYSPETTQAAYRIGDSYSNILTPLLPYFPLVIVFAQKYVKEVGIGTLISMMLPYAIGFAVVRIPMLLLWIWAGLPLGIEGPIYYSP</sequence>
<organism evidence="2 3">
    <name type="scientific">Mariniphaga sediminis</name>
    <dbReference type="NCBI Taxonomy" id="1628158"/>
    <lineage>
        <taxon>Bacteria</taxon>
        <taxon>Pseudomonadati</taxon>
        <taxon>Bacteroidota</taxon>
        <taxon>Bacteroidia</taxon>
        <taxon>Marinilabiliales</taxon>
        <taxon>Prolixibacteraceae</taxon>
        <taxon>Mariniphaga</taxon>
    </lineage>
</organism>
<feature type="transmembrane region" description="Helical" evidence="1">
    <location>
        <begin position="94"/>
        <end position="113"/>
    </location>
</feature>
<feature type="transmembrane region" description="Helical" evidence="1">
    <location>
        <begin position="358"/>
        <end position="377"/>
    </location>
</feature>
<feature type="transmembrane region" description="Helical" evidence="1">
    <location>
        <begin position="424"/>
        <end position="442"/>
    </location>
</feature>
<dbReference type="InterPro" id="IPR004697">
    <property type="entry name" value="AbgT"/>
</dbReference>
<dbReference type="AlphaFoldDB" id="A0A399D1P3"/>
<keyword evidence="3" id="KW-1185">Reference proteome</keyword>
<dbReference type="Pfam" id="PF03806">
    <property type="entry name" value="ABG_transport"/>
    <property type="match status" value="1"/>
</dbReference>
<feature type="transmembrane region" description="Helical" evidence="1">
    <location>
        <begin position="315"/>
        <end position="337"/>
    </location>
</feature>
<accession>A0A399D1P3</accession>
<keyword evidence="1" id="KW-0472">Membrane</keyword>
<comment type="caution">
    <text evidence="2">The sequence shown here is derived from an EMBL/GenBank/DDBJ whole genome shotgun (WGS) entry which is preliminary data.</text>
</comment>
<dbReference type="EMBL" id="QWET01000009">
    <property type="protein sequence ID" value="RIH64601.1"/>
    <property type="molecule type" value="Genomic_DNA"/>
</dbReference>
<dbReference type="Proteomes" id="UP000266441">
    <property type="component" value="Unassembled WGS sequence"/>
</dbReference>
<protein>
    <submittedName>
        <fullName evidence="2">AbgT family transporter</fullName>
    </submittedName>
</protein>
<feature type="transmembrane region" description="Helical" evidence="1">
    <location>
        <begin position="485"/>
        <end position="509"/>
    </location>
</feature>
<dbReference type="PANTHER" id="PTHR30282">
    <property type="entry name" value="P-AMINOBENZOYL GLUTAMATE TRANSPORTER"/>
    <property type="match status" value="1"/>
</dbReference>
<feature type="transmembrane region" description="Helical" evidence="1">
    <location>
        <begin position="133"/>
        <end position="160"/>
    </location>
</feature>
<dbReference type="PANTHER" id="PTHR30282:SF0">
    <property type="entry name" value="P-AMINOBENZOYL-GLUTAMATE TRANSPORT PROTEIN"/>
    <property type="match status" value="1"/>
</dbReference>